<dbReference type="Gene3D" id="2.170.130.10">
    <property type="entry name" value="TonB-dependent receptor, plug domain"/>
    <property type="match status" value="1"/>
</dbReference>
<feature type="domain" description="AMIN" evidence="18">
    <location>
        <begin position="81"/>
        <end position="178"/>
    </location>
</feature>
<feature type="domain" description="TonB-dependent receptor-like beta-barrel" evidence="16">
    <location>
        <begin position="412"/>
        <end position="851"/>
    </location>
</feature>
<evidence type="ECO:0000256" key="13">
    <source>
        <dbReference type="PROSITE-ProRule" id="PRU01360"/>
    </source>
</evidence>
<accession>A0A856MN97</accession>
<evidence type="ECO:0000259" key="18">
    <source>
        <dbReference type="Pfam" id="PF11741"/>
    </source>
</evidence>
<dbReference type="SUPFAM" id="SSF56935">
    <property type="entry name" value="Porins"/>
    <property type="match status" value="1"/>
</dbReference>
<feature type="region of interest" description="Disordered" evidence="15">
    <location>
        <begin position="183"/>
        <end position="211"/>
    </location>
</feature>
<dbReference type="InterPro" id="IPR039426">
    <property type="entry name" value="TonB-dep_rcpt-like"/>
</dbReference>
<evidence type="ECO:0000256" key="1">
    <source>
        <dbReference type="ARBA" id="ARBA00004571"/>
    </source>
</evidence>
<dbReference type="FunFam" id="2.40.170.20:FF:000005">
    <property type="entry name" value="TonB-dependent siderophore receptor"/>
    <property type="match status" value="1"/>
</dbReference>
<keyword evidence="10 14" id="KW-0798">TonB box</keyword>
<keyword evidence="11 13" id="KW-0472">Membrane</keyword>
<organism evidence="19 20">
    <name type="scientific">Brasilonema sennae CENA114</name>
    <dbReference type="NCBI Taxonomy" id="415709"/>
    <lineage>
        <taxon>Bacteria</taxon>
        <taxon>Bacillati</taxon>
        <taxon>Cyanobacteriota</taxon>
        <taxon>Cyanophyceae</taxon>
        <taxon>Nostocales</taxon>
        <taxon>Scytonemataceae</taxon>
        <taxon>Brasilonema</taxon>
        <taxon>Bromeliae group (in: Brasilonema)</taxon>
    </lineage>
</organism>
<evidence type="ECO:0000256" key="7">
    <source>
        <dbReference type="ARBA" id="ARBA00022729"/>
    </source>
</evidence>
<reference evidence="19 20" key="1">
    <citation type="submission" date="2018-06" db="EMBL/GenBank/DDBJ databases">
        <title>Comparative genomics of Brasilonema spp. strains.</title>
        <authorList>
            <person name="Alvarenga D.O."/>
            <person name="Fiore M.F."/>
            <person name="Varani A.M."/>
        </authorList>
    </citation>
    <scope>NUCLEOTIDE SEQUENCE [LARGE SCALE GENOMIC DNA]</scope>
    <source>
        <strain evidence="19 20">CENA114</strain>
    </source>
</reference>
<keyword evidence="8" id="KW-0408">Iron</keyword>
<evidence type="ECO:0000256" key="4">
    <source>
        <dbReference type="ARBA" id="ARBA00022452"/>
    </source>
</evidence>
<keyword evidence="19" id="KW-0675">Receptor</keyword>
<evidence type="ECO:0000256" key="11">
    <source>
        <dbReference type="ARBA" id="ARBA00023136"/>
    </source>
</evidence>
<protein>
    <submittedName>
        <fullName evidence="19">TonB-dependent siderophore receptor</fullName>
    </submittedName>
</protein>
<keyword evidence="7" id="KW-0732">Signal</keyword>
<dbReference type="Pfam" id="PF11741">
    <property type="entry name" value="AMIN"/>
    <property type="match status" value="1"/>
</dbReference>
<keyword evidence="12 13" id="KW-0998">Cell outer membrane</keyword>
<keyword evidence="20" id="KW-1185">Reference proteome</keyword>
<evidence type="ECO:0000256" key="14">
    <source>
        <dbReference type="RuleBase" id="RU003357"/>
    </source>
</evidence>
<gene>
    <name evidence="19" type="ORF">DP114_32365</name>
</gene>
<dbReference type="GO" id="GO:0015344">
    <property type="term" value="F:siderophore uptake transmembrane transporter activity"/>
    <property type="evidence" value="ECO:0007669"/>
    <property type="project" value="TreeGrafter"/>
</dbReference>
<dbReference type="AlphaFoldDB" id="A0A856MN97"/>
<evidence type="ECO:0000259" key="17">
    <source>
        <dbReference type="Pfam" id="PF07715"/>
    </source>
</evidence>
<dbReference type="InterPro" id="IPR037066">
    <property type="entry name" value="Plug_dom_sf"/>
</dbReference>
<feature type="domain" description="TonB-dependent receptor plug" evidence="17">
    <location>
        <begin position="240"/>
        <end position="337"/>
    </location>
</feature>
<name>A0A856MN97_9CYAN</name>
<keyword evidence="9" id="KW-0406">Ion transport</keyword>
<dbReference type="GO" id="GO:0015891">
    <property type="term" value="P:siderophore transport"/>
    <property type="evidence" value="ECO:0007669"/>
    <property type="project" value="InterPro"/>
</dbReference>
<evidence type="ECO:0000256" key="6">
    <source>
        <dbReference type="ARBA" id="ARBA00022692"/>
    </source>
</evidence>
<dbReference type="KEGG" id="bsen:DP114_32365"/>
<evidence type="ECO:0000256" key="2">
    <source>
        <dbReference type="ARBA" id="ARBA00009810"/>
    </source>
</evidence>
<dbReference type="InterPro" id="IPR021731">
    <property type="entry name" value="AMIN_dom"/>
</dbReference>
<evidence type="ECO:0000259" key="16">
    <source>
        <dbReference type="Pfam" id="PF00593"/>
    </source>
</evidence>
<dbReference type="InterPro" id="IPR000531">
    <property type="entry name" value="Beta-barrel_TonB"/>
</dbReference>
<keyword evidence="5" id="KW-0410">Iron transport</keyword>
<evidence type="ECO:0000256" key="5">
    <source>
        <dbReference type="ARBA" id="ARBA00022496"/>
    </source>
</evidence>
<evidence type="ECO:0000256" key="12">
    <source>
        <dbReference type="ARBA" id="ARBA00023237"/>
    </source>
</evidence>
<feature type="compositionally biased region" description="Low complexity" evidence="15">
    <location>
        <begin position="183"/>
        <end position="205"/>
    </location>
</feature>
<dbReference type="Proteomes" id="UP000503129">
    <property type="component" value="Chromosome"/>
</dbReference>
<dbReference type="PROSITE" id="PS52016">
    <property type="entry name" value="TONB_DEPENDENT_REC_3"/>
    <property type="match status" value="1"/>
</dbReference>
<dbReference type="InterPro" id="IPR012910">
    <property type="entry name" value="Plug_dom"/>
</dbReference>
<evidence type="ECO:0000256" key="15">
    <source>
        <dbReference type="SAM" id="MobiDB-lite"/>
    </source>
</evidence>
<evidence type="ECO:0000313" key="19">
    <source>
        <dbReference type="EMBL" id="QDL11972.1"/>
    </source>
</evidence>
<dbReference type="CDD" id="cd01347">
    <property type="entry name" value="ligand_gated_channel"/>
    <property type="match status" value="1"/>
</dbReference>
<dbReference type="PANTHER" id="PTHR32552:SF68">
    <property type="entry name" value="FERRICHROME OUTER MEMBRANE TRANSPORTER_PHAGE RECEPTOR"/>
    <property type="match status" value="1"/>
</dbReference>
<dbReference type="Pfam" id="PF07715">
    <property type="entry name" value="Plug"/>
    <property type="match status" value="1"/>
</dbReference>
<proteinExistence type="inferred from homology"/>
<evidence type="ECO:0000256" key="9">
    <source>
        <dbReference type="ARBA" id="ARBA00023065"/>
    </source>
</evidence>
<dbReference type="Gene3D" id="2.40.170.20">
    <property type="entry name" value="TonB-dependent receptor, beta-barrel domain"/>
    <property type="match status" value="1"/>
</dbReference>
<dbReference type="InterPro" id="IPR010105">
    <property type="entry name" value="TonB_sidphr_rcpt"/>
</dbReference>
<dbReference type="GO" id="GO:0038023">
    <property type="term" value="F:signaling receptor activity"/>
    <property type="evidence" value="ECO:0007669"/>
    <property type="project" value="InterPro"/>
</dbReference>
<dbReference type="GO" id="GO:0009279">
    <property type="term" value="C:cell outer membrane"/>
    <property type="evidence" value="ECO:0007669"/>
    <property type="project" value="UniProtKB-SubCell"/>
</dbReference>
<evidence type="ECO:0000256" key="10">
    <source>
        <dbReference type="ARBA" id="ARBA00023077"/>
    </source>
</evidence>
<keyword evidence="6 13" id="KW-0812">Transmembrane</keyword>
<dbReference type="EMBL" id="CP030118">
    <property type="protein sequence ID" value="QDL11972.1"/>
    <property type="molecule type" value="Genomic_DNA"/>
</dbReference>
<sequence length="884" mass="96998">MHLWLVVCLIGYIFNCVVIQSALAEVETEHGKSTTTTTNKIRRLSEIELPVTNASGLLSQSSTPQPAPSSEILQVVQVTAVKANSTGKGVEIILQTTKGQQLQLTNRSAGNNFIVDIPNAQLRLPSGEAFIFRSEKPIAGITEIKVTNQDAKTIRVTVTGEAKLPLVELFDGNEGLIFAVASSVQQGQQPQTQQPTSETQSQKPPDSQSDEPIELVVTGQQNQYTAPNASTATGTETPIIQTPFAIQVVPQEIIRDQQVTRTEEALRNISGVTYQGSSNNRSGADFSIRGFTDAPILRDGFRRYGVVQAPLEVANLERIEVLKGPASILYGAIEPGGLINAVSKQPLSEPFYETELQVGSRGLVRPRFDFSGPLSADGKVLYRLNGLYQRLDSFRNLDQEDSHIFIAPTLTWKIGDRTDLGISLEYLDNNRPADFGIPAIGKKIADVPRDHIDSEPTDAVTNQYLNVGYNLEHRFSRNWKLRNAFRYSSYDYDFNVVALPLSFDEATGTVSRFFASQEGHDENYSLQANVVGEFATGPINHTLLFGADYIHSATNFFTVFDFTTPLPLNLFNPVYGVAKPSENTLPPYGGTDGTSNRWGFYLQDQISLFQNLKLLAGIRYDTIESKTVNVPGQVTQPGETTQNDDAFTPRVGILYQPSKAVSLYASYSESFTPNTTNTATGEPLEPQRGKGYEFGVKTELLNGKLFATLAYFDITKQNVAVTDPNFPLASIASGEQRSRGVEFDVAGEILPGWKIIASYAYINGEVSADTNPELVGNRLYGVPEHSASLWTTYEIQRGNLQGLGVGVGFNYVGERQGDLANSYQADGYFITNAAVFYRRNNWRFGLNFKNIGDVKYIESVSNLRGGGNIFGEPLTVIGSVSLQF</sequence>
<dbReference type="InterPro" id="IPR036942">
    <property type="entry name" value="Beta-barrel_TonB_sf"/>
</dbReference>
<comment type="subcellular location">
    <subcellularLocation>
        <location evidence="1 13">Cell outer membrane</location>
        <topology evidence="1 13">Multi-pass membrane protein</topology>
    </subcellularLocation>
</comment>
<dbReference type="NCBIfam" id="TIGR01783">
    <property type="entry name" value="TonB-siderophor"/>
    <property type="match status" value="1"/>
</dbReference>
<evidence type="ECO:0000256" key="3">
    <source>
        <dbReference type="ARBA" id="ARBA00022448"/>
    </source>
</evidence>
<dbReference type="PANTHER" id="PTHR32552">
    <property type="entry name" value="FERRICHROME IRON RECEPTOR-RELATED"/>
    <property type="match status" value="1"/>
</dbReference>
<evidence type="ECO:0000313" key="20">
    <source>
        <dbReference type="Proteomes" id="UP000503129"/>
    </source>
</evidence>
<evidence type="ECO:0000256" key="8">
    <source>
        <dbReference type="ARBA" id="ARBA00023004"/>
    </source>
</evidence>
<dbReference type="Pfam" id="PF00593">
    <property type="entry name" value="TonB_dep_Rec_b-barrel"/>
    <property type="match status" value="1"/>
</dbReference>
<comment type="similarity">
    <text evidence="2 13 14">Belongs to the TonB-dependent receptor family.</text>
</comment>
<keyword evidence="3 13" id="KW-0813">Transport</keyword>
<keyword evidence="4 13" id="KW-1134">Transmembrane beta strand</keyword>
<dbReference type="FunFam" id="2.170.130.10:FF:000001">
    <property type="entry name" value="Catecholate siderophore TonB-dependent receptor"/>
    <property type="match status" value="1"/>
</dbReference>